<feature type="domain" description="Histidine kinase" evidence="8">
    <location>
        <begin position="292"/>
        <end position="506"/>
    </location>
</feature>
<dbReference type="InterPro" id="IPR003594">
    <property type="entry name" value="HATPase_dom"/>
</dbReference>
<dbReference type="InterPro" id="IPR035965">
    <property type="entry name" value="PAS-like_dom_sf"/>
</dbReference>
<dbReference type="GO" id="GO:0030295">
    <property type="term" value="F:protein kinase activator activity"/>
    <property type="evidence" value="ECO:0007669"/>
    <property type="project" value="TreeGrafter"/>
</dbReference>
<organism evidence="11 12">
    <name type="scientific">Scleromatobacter humisilvae</name>
    <dbReference type="NCBI Taxonomy" id="2897159"/>
    <lineage>
        <taxon>Bacteria</taxon>
        <taxon>Pseudomonadati</taxon>
        <taxon>Pseudomonadota</taxon>
        <taxon>Betaproteobacteria</taxon>
        <taxon>Burkholderiales</taxon>
        <taxon>Sphaerotilaceae</taxon>
        <taxon>Scleromatobacter</taxon>
    </lineage>
</organism>
<dbReference type="SMART" id="SM00388">
    <property type="entry name" value="HisKA"/>
    <property type="match status" value="1"/>
</dbReference>
<dbReference type="GO" id="GO:0000156">
    <property type="term" value="F:phosphorelay response regulator activity"/>
    <property type="evidence" value="ECO:0007669"/>
    <property type="project" value="TreeGrafter"/>
</dbReference>
<dbReference type="CDD" id="cd00075">
    <property type="entry name" value="HATPase"/>
    <property type="match status" value="1"/>
</dbReference>
<dbReference type="PROSITE" id="PS50112">
    <property type="entry name" value="PAS"/>
    <property type="match status" value="1"/>
</dbReference>
<evidence type="ECO:0000256" key="5">
    <source>
        <dbReference type="ARBA" id="ARBA00022777"/>
    </source>
</evidence>
<dbReference type="PRINTS" id="PR00344">
    <property type="entry name" value="BCTRLSENSOR"/>
</dbReference>
<evidence type="ECO:0000313" key="12">
    <source>
        <dbReference type="Proteomes" id="UP001139353"/>
    </source>
</evidence>
<dbReference type="Proteomes" id="UP001139353">
    <property type="component" value="Unassembled WGS sequence"/>
</dbReference>
<dbReference type="CDD" id="cd00130">
    <property type="entry name" value="PAS"/>
    <property type="match status" value="1"/>
</dbReference>
<evidence type="ECO:0000259" key="8">
    <source>
        <dbReference type="PROSITE" id="PS50109"/>
    </source>
</evidence>
<dbReference type="SMART" id="SM00387">
    <property type="entry name" value="HATPase_c"/>
    <property type="match status" value="1"/>
</dbReference>
<dbReference type="Pfam" id="PF00989">
    <property type="entry name" value="PAS"/>
    <property type="match status" value="1"/>
</dbReference>
<dbReference type="GO" id="GO:0016020">
    <property type="term" value="C:membrane"/>
    <property type="evidence" value="ECO:0007669"/>
    <property type="project" value="UniProtKB-SubCell"/>
</dbReference>
<dbReference type="EMBL" id="JAJLJH010000001">
    <property type="protein sequence ID" value="MCK9684997.1"/>
    <property type="molecule type" value="Genomic_DNA"/>
</dbReference>
<dbReference type="EC" id="2.7.13.3" evidence="2"/>
<dbReference type="SMART" id="SM00091">
    <property type="entry name" value="PAS"/>
    <property type="match status" value="2"/>
</dbReference>
<dbReference type="GO" id="GO:0006355">
    <property type="term" value="P:regulation of DNA-templated transcription"/>
    <property type="evidence" value="ECO:0007669"/>
    <property type="project" value="InterPro"/>
</dbReference>
<dbReference type="SUPFAM" id="SSF55785">
    <property type="entry name" value="PYP-like sensor domain (PAS domain)"/>
    <property type="match status" value="2"/>
</dbReference>
<dbReference type="Pfam" id="PF00512">
    <property type="entry name" value="HisKA"/>
    <property type="match status" value="1"/>
</dbReference>
<accession>A0A9X1YIH4</accession>
<dbReference type="PROSITE" id="PS50109">
    <property type="entry name" value="HIS_KIN"/>
    <property type="match status" value="1"/>
</dbReference>
<evidence type="ECO:0000313" key="11">
    <source>
        <dbReference type="EMBL" id="MCK9684997.1"/>
    </source>
</evidence>
<dbReference type="PANTHER" id="PTHR42878:SF13">
    <property type="entry name" value="HISTIDINE KINASE"/>
    <property type="match status" value="1"/>
</dbReference>
<dbReference type="NCBIfam" id="TIGR00229">
    <property type="entry name" value="sensory_box"/>
    <property type="match status" value="1"/>
</dbReference>
<keyword evidence="7" id="KW-0175">Coiled coil</keyword>
<dbReference type="PROSITE" id="PS50113">
    <property type="entry name" value="PAC"/>
    <property type="match status" value="1"/>
</dbReference>
<dbReference type="InterPro" id="IPR000014">
    <property type="entry name" value="PAS"/>
</dbReference>
<gene>
    <name evidence="11" type="ORF">LPC04_04665</name>
</gene>
<comment type="caution">
    <text evidence="11">The sequence shown here is derived from an EMBL/GenBank/DDBJ whole genome shotgun (WGS) entry which is preliminary data.</text>
</comment>
<reference evidence="11" key="1">
    <citation type="submission" date="2021-11" db="EMBL/GenBank/DDBJ databases">
        <title>BS-T2-15 a new species belonging to the Comamonadaceae family isolated from the soil of a French oak forest.</title>
        <authorList>
            <person name="Mieszkin S."/>
            <person name="Alain K."/>
        </authorList>
    </citation>
    <scope>NUCLEOTIDE SEQUENCE</scope>
    <source>
        <strain evidence="11">BS-T2-15</strain>
    </source>
</reference>
<dbReference type="InterPro" id="IPR004358">
    <property type="entry name" value="Sig_transdc_His_kin-like_C"/>
</dbReference>
<keyword evidence="5" id="KW-0418">Kinase</keyword>
<dbReference type="AlphaFoldDB" id="A0A9X1YIH4"/>
<evidence type="ECO:0000256" key="6">
    <source>
        <dbReference type="ARBA" id="ARBA00023136"/>
    </source>
</evidence>
<feature type="domain" description="PAS" evidence="9">
    <location>
        <begin position="7"/>
        <end position="59"/>
    </location>
</feature>
<dbReference type="CDD" id="cd00082">
    <property type="entry name" value="HisKA"/>
    <property type="match status" value="1"/>
</dbReference>
<keyword evidence="4" id="KW-0808">Transferase</keyword>
<feature type="domain" description="PAC" evidence="10">
    <location>
        <begin position="229"/>
        <end position="281"/>
    </location>
</feature>
<name>A0A9X1YIH4_9BURK</name>
<dbReference type="InterPro" id="IPR050351">
    <property type="entry name" value="BphY/WalK/GraS-like"/>
</dbReference>
<keyword evidence="12" id="KW-1185">Reference proteome</keyword>
<dbReference type="Gene3D" id="1.10.287.130">
    <property type="match status" value="1"/>
</dbReference>
<dbReference type="Gene3D" id="3.30.565.10">
    <property type="entry name" value="Histidine kinase-like ATPase, C-terminal domain"/>
    <property type="match status" value="1"/>
</dbReference>
<evidence type="ECO:0000256" key="2">
    <source>
        <dbReference type="ARBA" id="ARBA00012438"/>
    </source>
</evidence>
<comment type="catalytic activity">
    <reaction evidence="1">
        <text>ATP + protein L-histidine = ADP + protein N-phospho-L-histidine.</text>
        <dbReference type="EC" id="2.7.13.3"/>
    </reaction>
</comment>
<evidence type="ECO:0000256" key="7">
    <source>
        <dbReference type="SAM" id="Coils"/>
    </source>
</evidence>
<evidence type="ECO:0000256" key="1">
    <source>
        <dbReference type="ARBA" id="ARBA00000085"/>
    </source>
</evidence>
<dbReference type="SUPFAM" id="SSF55874">
    <property type="entry name" value="ATPase domain of HSP90 chaperone/DNA topoisomerase II/histidine kinase"/>
    <property type="match status" value="1"/>
</dbReference>
<evidence type="ECO:0000256" key="4">
    <source>
        <dbReference type="ARBA" id="ARBA00022679"/>
    </source>
</evidence>
<dbReference type="InterPro" id="IPR036890">
    <property type="entry name" value="HATPase_C_sf"/>
</dbReference>
<dbReference type="Pfam" id="PF02518">
    <property type="entry name" value="HATPase_c"/>
    <property type="match status" value="1"/>
</dbReference>
<evidence type="ECO:0000256" key="3">
    <source>
        <dbReference type="ARBA" id="ARBA00022553"/>
    </source>
</evidence>
<dbReference type="InterPro" id="IPR036097">
    <property type="entry name" value="HisK_dim/P_sf"/>
</dbReference>
<dbReference type="Gene3D" id="3.30.450.20">
    <property type="entry name" value="PAS domain"/>
    <property type="match status" value="2"/>
</dbReference>
<keyword evidence="3" id="KW-0597">Phosphoprotein</keyword>
<dbReference type="InterPro" id="IPR003661">
    <property type="entry name" value="HisK_dim/P_dom"/>
</dbReference>
<dbReference type="SUPFAM" id="SSF47384">
    <property type="entry name" value="Homodimeric domain of signal transducing histidine kinase"/>
    <property type="match status" value="1"/>
</dbReference>
<proteinExistence type="predicted"/>
<dbReference type="InterPro" id="IPR005467">
    <property type="entry name" value="His_kinase_dom"/>
</dbReference>
<keyword evidence="6" id="KW-0472">Membrane</keyword>
<protein>
    <recommendedName>
        <fullName evidence="2">histidine kinase</fullName>
        <ecNumber evidence="2">2.7.13.3</ecNumber>
    </recommendedName>
</protein>
<feature type="coiled-coil region" evidence="7">
    <location>
        <begin position="123"/>
        <end position="157"/>
    </location>
</feature>
<dbReference type="GO" id="GO:0000155">
    <property type="term" value="F:phosphorelay sensor kinase activity"/>
    <property type="evidence" value="ECO:0007669"/>
    <property type="project" value="InterPro"/>
</dbReference>
<dbReference type="RefSeq" id="WP_275681015.1">
    <property type="nucleotide sequence ID" value="NZ_JAJLJH010000001.1"/>
</dbReference>
<dbReference type="InterPro" id="IPR000700">
    <property type="entry name" value="PAS-assoc_C"/>
</dbReference>
<sequence>MPEALPALPGVEELFEHFPCGLVVTSARGTIMRVNETLCSWLGVRPEDIVGRKKLQDLFTVGGRIFHQTHWLPMLQMQGSLSEVKFDLTHKDGRAIPMLLNAVRRKTGNGEFDEVSLTISEERNKYEKELLFARKRADDLLVQQRAAQRTLEEAQSRLQLAVRVGALYLWDVDASTLRRRYQPEVALLLGHASPVAVDHDMFLAAIVDEDVDAEASAFRAALEQPGQVHTWAHRLNGADGVQRVVSVSAQAFTDDDGTLAQLVGVASDITESVLERSRAHDRAMFAEQMMAIVSHDLRNPLSAIVMGAQVVGLGNDLSDQKSKALARVVSSARRARRLIDELLDFTLARVGRGLSVNRTPVDLRMLVAKVVDELAPAFPGRGLKVHAIGSGTCTADADRVAQLVGNLVANAMTYGAVDADVTVTSWLAGGMAGIHVHNEGAPIPPALLSAIFEPMVRGTPENSSARSVGLGLFIVRAIADAHGGEVKVRSSAEAGTTFEFSFPAAG</sequence>
<dbReference type="PANTHER" id="PTHR42878">
    <property type="entry name" value="TWO-COMPONENT HISTIDINE KINASE"/>
    <property type="match status" value="1"/>
</dbReference>
<dbReference type="InterPro" id="IPR013767">
    <property type="entry name" value="PAS_fold"/>
</dbReference>
<dbReference type="GO" id="GO:0007234">
    <property type="term" value="P:osmosensory signaling via phosphorelay pathway"/>
    <property type="evidence" value="ECO:0007669"/>
    <property type="project" value="TreeGrafter"/>
</dbReference>
<evidence type="ECO:0000259" key="10">
    <source>
        <dbReference type="PROSITE" id="PS50113"/>
    </source>
</evidence>
<evidence type="ECO:0000259" key="9">
    <source>
        <dbReference type="PROSITE" id="PS50112"/>
    </source>
</evidence>